<evidence type="ECO:0000256" key="14">
    <source>
        <dbReference type="ARBA" id="ARBA00023316"/>
    </source>
</evidence>
<dbReference type="GO" id="GO:0000902">
    <property type="term" value="P:cell morphogenesis"/>
    <property type="evidence" value="ECO:0007669"/>
    <property type="project" value="UniProtKB-UniRule"/>
</dbReference>
<dbReference type="PANTHER" id="PTHR43584:SF3">
    <property type="entry name" value="BIFUNCTIONAL PROTEIN GLMU"/>
    <property type="match status" value="1"/>
</dbReference>
<comment type="pathway">
    <text evidence="18">Nucleotide-sugar biosynthesis; UDP-N-acetyl-alpha-D-glucosamine biosynthesis; N-acetyl-alpha-D-glucosamine 1-phosphate from alpha-D-glucosamine 6-phosphate (route II): step 2/2.</text>
</comment>
<comment type="similarity">
    <text evidence="3 18">In the N-terminal section; belongs to the N-acetylglucosamine-1-phosphate uridyltransferase family.</text>
</comment>
<evidence type="ECO:0000256" key="15">
    <source>
        <dbReference type="ARBA" id="ARBA00048247"/>
    </source>
</evidence>
<reference evidence="20 21" key="1">
    <citation type="submission" date="2015-09" db="EMBL/GenBank/DDBJ databases">
        <authorList>
            <consortium name="Pathogen Informatics"/>
        </authorList>
    </citation>
    <scope>NUCLEOTIDE SEQUENCE [LARGE SCALE GENOMIC DNA]</scope>
    <source>
        <strain evidence="20 21">2789STDY5834939</strain>
    </source>
</reference>
<feature type="binding site" evidence="18">
    <location>
        <position position="76"/>
    </location>
    <ligand>
        <name>UDP-N-acetyl-alpha-D-glucosamine</name>
        <dbReference type="ChEBI" id="CHEBI:57705"/>
    </ligand>
</feature>
<evidence type="ECO:0000256" key="12">
    <source>
        <dbReference type="ARBA" id="ARBA00023268"/>
    </source>
</evidence>
<dbReference type="InterPro" id="IPR005882">
    <property type="entry name" value="Bifunctional_GlmU"/>
</dbReference>
<dbReference type="GO" id="GO:0003977">
    <property type="term" value="F:UDP-N-acetylglucosamine diphosphorylase activity"/>
    <property type="evidence" value="ECO:0007669"/>
    <property type="project" value="UniProtKB-UniRule"/>
</dbReference>
<feature type="binding site" evidence="18">
    <location>
        <position position="442"/>
    </location>
    <ligand>
        <name>acetyl-CoA</name>
        <dbReference type="ChEBI" id="CHEBI:57288"/>
    </ligand>
</feature>
<dbReference type="UniPathway" id="UPA00973"/>
<organism evidence="20 21">
    <name type="scientific">Anaerotruncus colihominis</name>
    <dbReference type="NCBI Taxonomy" id="169435"/>
    <lineage>
        <taxon>Bacteria</taxon>
        <taxon>Bacillati</taxon>
        <taxon>Bacillota</taxon>
        <taxon>Clostridia</taxon>
        <taxon>Eubacteriales</taxon>
        <taxon>Oscillospiraceae</taxon>
        <taxon>Anaerotruncus</taxon>
    </lineage>
</organism>
<comment type="cofactor">
    <cofactor evidence="18">
        <name>Mg(2+)</name>
        <dbReference type="ChEBI" id="CHEBI:18420"/>
    </cofactor>
    <text evidence="18">Binds 1 Mg(2+) ion per subunit.</text>
</comment>
<proteinExistence type="inferred from homology"/>
<feature type="binding site" evidence="18">
    <location>
        <position position="27"/>
    </location>
    <ligand>
        <name>UDP-N-acetyl-alpha-D-glucosamine</name>
        <dbReference type="ChEBI" id="CHEBI:57705"/>
    </ligand>
</feature>
<dbReference type="InterPro" id="IPR038009">
    <property type="entry name" value="GlmU_C_LbH"/>
</dbReference>
<keyword evidence="5 18" id="KW-0808">Transferase</keyword>
<dbReference type="InterPro" id="IPR001451">
    <property type="entry name" value="Hexapep"/>
</dbReference>
<keyword evidence="11 18" id="KW-0573">Peptidoglycan synthesis</keyword>
<feature type="region of interest" description="Pyrophosphorylase" evidence="18">
    <location>
        <begin position="1"/>
        <end position="232"/>
    </location>
</feature>
<feature type="region of interest" description="Linker" evidence="18">
    <location>
        <begin position="233"/>
        <end position="253"/>
    </location>
</feature>
<protein>
    <recommendedName>
        <fullName evidence="18">Bifunctional protein GlmU</fullName>
    </recommendedName>
    <domain>
        <recommendedName>
            <fullName evidence="18">UDP-N-acetylglucosamine pyrophosphorylase</fullName>
            <ecNumber evidence="18">2.7.7.23</ecNumber>
        </recommendedName>
        <alternativeName>
            <fullName evidence="18">N-acetylglucosamine-1-phosphate uridyltransferase</fullName>
        </alternativeName>
    </domain>
    <domain>
        <recommendedName>
            <fullName evidence="18">Glucosamine-1-phosphate N-acetyltransferase</fullName>
            <ecNumber evidence="18">2.3.1.157</ecNumber>
        </recommendedName>
    </domain>
</protein>
<comment type="caution">
    <text evidence="18">Lacks conserved residue(s) required for the propagation of feature annotation.</text>
</comment>
<evidence type="ECO:0000256" key="4">
    <source>
        <dbReference type="ARBA" id="ARBA00022490"/>
    </source>
</evidence>
<evidence type="ECO:0000259" key="19">
    <source>
        <dbReference type="Pfam" id="PF12804"/>
    </source>
</evidence>
<feature type="binding site" evidence="18">
    <location>
        <position position="425"/>
    </location>
    <ligand>
        <name>acetyl-CoA</name>
        <dbReference type="ChEBI" id="CHEBI:57288"/>
    </ligand>
</feature>
<keyword evidence="12 18" id="KW-0511">Multifunctional enzyme</keyword>
<dbReference type="GO" id="GO:0016020">
    <property type="term" value="C:membrane"/>
    <property type="evidence" value="ECO:0007669"/>
    <property type="project" value="GOC"/>
</dbReference>
<evidence type="ECO:0000256" key="16">
    <source>
        <dbReference type="ARBA" id="ARBA00048493"/>
    </source>
</evidence>
<dbReference type="CDD" id="cd03353">
    <property type="entry name" value="LbH_GlmU_C"/>
    <property type="match status" value="1"/>
</dbReference>
<feature type="binding site" evidence="18">
    <location>
        <begin position="13"/>
        <end position="16"/>
    </location>
    <ligand>
        <name>UDP-N-acetyl-alpha-D-glucosamine</name>
        <dbReference type="ChEBI" id="CHEBI:57705"/>
    </ligand>
</feature>
<evidence type="ECO:0000256" key="11">
    <source>
        <dbReference type="ARBA" id="ARBA00022984"/>
    </source>
</evidence>
<dbReference type="GO" id="GO:0008360">
    <property type="term" value="P:regulation of cell shape"/>
    <property type="evidence" value="ECO:0007669"/>
    <property type="project" value="UniProtKB-KW"/>
</dbReference>
<dbReference type="UniPathway" id="UPA00113">
    <property type="reaction ID" value="UER00532"/>
</dbReference>
<dbReference type="Pfam" id="PF12804">
    <property type="entry name" value="NTP_transf_3"/>
    <property type="match status" value="1"/>
</dbReference>
<keyword evidence="13 18" id="KW-0012">Acyltransferase</keyword>
<evidence type="ECO:0000256" key="13">
    <source>
        <dbReference type="ARBA" id="ARBA00023315"/>
    </source>
</evidence>
<evidence type="ECO:0000256" key="5">
    <source>
        <dbReference type="ARBA" id="ARBA00022679"/>
    </source>
</evidence>
<name>A0A174SBH3_9FIRM</name>
<comment type="catalytic activity">
    <reaction evidence="15 18">
        <text>alpha-D-glucosamine 1-phosphate + acetyl-CoA = N-acetyl-alpha-D-glucosamine 1-phosphate + CoA + H(+)</text>
        <dbReference type="Rhea" id="RHEA:13725"/>
        <dbReference type="ChEBI" id="CHEBI:15378"/>
        <dbReference type="ChEBI" id="CHEBI:57287"/>
        <dbReference type="ChEBI" id="CHEBI:57288"/>
        <dbReference type="ChEBI" id="CHEBI:57776"/>
        <dbReference type="ChEBI" id="CHEBI:58516"/>
        <dbReference type="EC" id="2.3.1.157"/>
    </reaction>
</comment>
<evidence type="ECO:0000313" key="21">
    <source>
        <dbReference type="Proteomes" id="UP000095765"/>
    </source>
</evidence>
<keyword evidence="14 18" id="KW-0961">Cell wall biogenesis/degradation</keyword>
<keyword evidence="6 18" id="KW-0548">Nucleotidyltransferase</keyword>
<dbReference type="Pfam" id="PF00132">
    <property type="entry name" value="Hexapep"/>
    <property type="match status" value="2"/>
</dbReference>
<accession>A0A174SBH3</accession>
<feature type="binding site" evidence="18">
    <location>
        <begin position="81"/>
        <end position="82"/>
    </location>
    <ligand>
        <name>UDP-N-acetyl-alpha-D-glucosamine</name>
        <dbReference type="ChEBI" id="CHEBI:57705"/>
    </ligand>
</feature>
<dbReference type="Proteomes" id="UP000095765">
    <property type="component" value="Unassembled WGS sequence"/>
</dbReference>
<feature type="binding site" evidence="18">
    <location>
        <position position="379"/>
    </location>
    <ligand>
        <name>UDP-N-acetyl-alpha-D-glucosamine</name>
        <dbReference type="ChEBI" id="CHEBI:57705"/>
    </ligand>
</feature>
<dbReference type="SUPFAM" id="SSF53448">
    <property type="entry name" value="Nucleotide-diphospho-sugar transferases"/>
    <property type="match status" value="1"/>
</dbReference>
<comment type="subunit">
    <text evidence="18">Homotrimer.</text>
</comment>
<dbReference type="AlphaFoldDB" id="A0A174SBH3"/>
<feature type="binding site" evidence="18">
    <location>
        <position position="105"/>
    </location>
    <ligand>
        <name>Mg(2+)</name>
        <dbReference type="ChEBI" id="CHEBI:18420"/>
    </ligand>
</feature>
<dbReference type="Gene3D" id="2.160.10.10">
    <property type="entry name" value="Hexapeptide repeat proteins"/>
    <property type="match status" value="1"/>
</dbReference>
<dbReference type="EC" id="2.3.1.157" evidence="18"/>
<comment type="pathway">
    <text evidence="18">Bacterial outer membrane biogenesis; LPS lipid A biosynthesis.</text>
</comment>
<dbReference type="InterPro" id="IPR050065">
    <property type="entry name" value="GlmU-like"/>
</dbReference>
<evidence type="ECO:0000313" key="20">
    <source>
        <dbReference type="EMBL" id="CUP95062.1"/>
    </source>
</evidence>
<dbReference type="GO" id="GO:0019134">
    <property type="term" value="F:glucosamine-1-phosphate N-acetyltransferase activity"/>
    <property type="evidence" value="ECO:0007669"/>
    <property type="project" value="UniProtKB-UniRule"/>
</dbReference>
<dbReference type="InterPro" id="IPR029044">
    <property type="entry name" value="Nucleotide-diphossugar_trans"/>
</dbReference>
<keyword evidence="7 18" id="KW-0479">Metal-binding</keyword>
<evidence type="ECO:0000256" key="18">
    <source>
        <dbReference type="HAMAP-Rule" id="MF_01631"/>
    </source>
</evidence>
<dbReference type="GO" id="GO:0005737">
    <property type="term" value="C:cytoplasm"/>
    <property type="evidence" value="ECO:0007669"/>
    <property type="project" value="UniProtKB-SubCell"/>
</dbReference>
<feature type="binding site" evidence="18">
    <location>
        <position position="172"/>
    </location>
    <ligand>
        <name>UDP-N-acetyl-alpha-D-glucosamine</name>
        <dbReference type="ChEBI" id="CHEBI:57705"/>
    </ligand>
</feature>
<dbReference type="GO" id="GO:0071555">
    <property type="term" value="P:cell wall organization"/>
    <property type="evidence" value="ECO:0007669"/>
    <property type="project" value="UniProtKB-KW"/>
</dbReference>
<comment type="catalytic activity">
    <reaction evidence="16 18">
        <text>N-acetyl-alpha-D-glucosamine 1-phosphate + UTP + H(+) = UDP-N-acetyl-alpha-D-glucosamine + diphosphate</text>
        <dbReference type="Rhea" id="RHEA:13509"/>
        <dbReference type="ChEBI" id="CHEBI:15378"/>
        <dbReference type="ChEBI" id="CHEBI:33019"/>
        <dbReference type="ChEBI" id="CHEBI:46398"/>
        <dbReference type="ChEBI" id="CHEBI:57705"/>
        <dbReference type="ChEBI" id="CHEBI:57776"/>
        <dbReference type="EC" id="2.7.7.23"/>
    </reaction>
</comment>
<feature type="binding site" evidence="18">
    <location>
        <begin position="388"/>
        <end position="389"/>
    </location>
    <ligand>
        <name>acetyl-CoA</name>
        <dbReference type="ChEBI" id="CHEBI:57288"/>
    </ligand>
</feature>
<dbReference type="EMBL" id="CZBE01000018">
    <property type="protein sequence ID" value="CUP95062.1"/>
    <property type="molecule type" value="Genomic_DNA"/>
</dbReference>
<dbReference type="GO" id="GO:0006048">
    <property type="term" value="P:UDP-N-acetylglucosamine biosynthetic process"/>
    <property type="evidence" value="ECO:0007669"/>
    <property type="project" value="UniProtKB-UniPathway"/>
</dbReference>
<dbReference type="EC" id="2.7.7.23" evidence="18"/>
<feature type="binding site" evidence="18">
    <location>
        <position position="368"/>
    </location>
    <ligand>
        <name>UDP-N-acetyl-alpha-D-glucosamine</name>
        <dbReference type="ChEBI" id="CHEBI:57705"/>
    </ligand>
</feature>
<dbReference type="GO" id="GO:0009252">
    <property type="term" value="P:peptidoglycan biosynthetic process"/>
    <property type="evidence" value="ECO:0007669"/>
    <property type="project" value="UniProtKB-UniRule"/>
</dbReference>
<dbReference type="GO" id="GO:0000287">
    <property type="term" value="F:magnesium ion binding"/>
    <property type="evidence" value="ECO:0007669"/>
    <property type="project" value="UniProtKB-UniRule"/>
</dbReference>
<keyword evidence="4 18" id="KW-0963">Cytoplasm</keyword>
<comment type="function">
    <text evidence="17 18">Catalyzes the last two sequential reactions in the de novo biosynthetic pathway for UDP-N-acetylglucosamine (UDP-GlcNAc). The C-terminal domain catalyzes the transfer of acetyl group from acetyl coenzyme A to glucosamine-1-phosphate (GlcN-1-P) to produce N-acetylglucosamine-1-phosphate (GlcNAc-1-P), which is converted into UDP-GlcNAc by the transfer of uridine 5-monophosphate (from uridine 5-triphosphate), a reaction catalyzed by the N-terminal domain.</text>
</comment>
<dbReference type="CDD" id="cd02540">
    <property type="entry name" value="GT2_GlmU_N_bac"/>
    <property type="match status" value="1"/>
</dbReference>
<evidence type="ECO:0000256" key="2">
    <source>
        <dbReference type="ARBA" id="ARBA00007707"/>
    </source>
</evidence>
<feature type="active site" description="Proton acceptor" evidence="18">
    <location>
        <position position="365"/>
    </location>
</feature>
<feature type="binding site" evidence="18">
    <location>
        <position position="142"/>
    </location>
    <ligand>
        <name>UDP-N-acetyl-alpha-D-glucosamine</name>
        <dbReference type="ChEBI" id="CHEBI:57705"/>
    </ligand>
</feature>
<evidence type="ECO:0000256" key="7">
    <source>
        <dbReference type="ARBA" id="ARBA00022723"/>
    </source>
</evidence>
<comment type="similarity">
    <text evidence="2 18">In the C-terminal section; belongs to the transferase hexapeptide repeat family.</text>
</comment>
<dbReference type="NCBIfam" id="TIGR01173">
    <property type="entry name" value="glmU"/>
    <property type="match status" value="1"/>
</dbReference>
<comment type="pathway">
    <text evidence="18">Nucleotide-sugar biosynthesis; UDP-N-acetyl-alpha-D-glucosamine biosynthesis; UDP-N-acetyl-alpha-D-glucosamine from N-acetyl-alpha-D-glucosamine 1-phosphate: step 1/1.</text>
</comment>
<keyword evidence="9 18" id="KW-0460">Magnesium</keyword>
<feature type="binding site" evidence="18">
    <location>
        <position position="353"/>
    </location>
    <ligand>
        <name>UDP-N-acetyl-alpha-D-glucosamine</name>
        <dbReference type="ChEBI" id="CHEBI:57705"/>
    </ligand>
</feature>
<evidence type="ECO:0000256" key="3">
    <source>
        <dbReference type="ARBA" id="ARBA00007947"/>
    </source>
</evidence>
<evidence type="ECO:0000256" key="6">
    <source>
        <dbReference type="ARBA" id="ARBA00022695"/>
    </source>
</evidence>
<evidence type="ECO:0000256" key="10">
    <source>
        <dbReference type="ARBA" id="ARBA00022960"/>
    </source>
</evidence>
<gene>
    <name evidence="18 20" type="primary">glmU</name>
    <name evidence="20" type="ORF">ERS852551_02517</name>
</gene>
<sequence>MNEQSRRVCAVILAAGDGKRMKSDRPKALCEVLFKPMLKWVEDACRAAGIDEIWVVAGANAELLEAAAPACRLVCQTERRGTGHAAMMAAEAYRSGGDVLVLNGDAPFVEPQALRGALDMHRAQKNAVTLLSARLDDPFGYGRVIRGEDGAVAAVVEERDADEAQRAVCEINSGAYWFDAAFLAKALEGLTPKNAQGEYYLTDTVAASNAAGLRAGAFVCADADMTLGANDRRQLRTLNEIARMRVLERHLDNGVDIPCFDGVMIAPDVQIEHDAQVLPGTVLRGNTRIGAHSVIGPNSYVENSIIGADTRVLASYITDSTVGSGTRIGPFTQLRPDSHIGDGVKIGDFVEIKNSTIGDRTSLAHLTYIGDSDVGCDCNFGCGVVTANYDGNHKFRTIVGDRAFIGCNTNLVPPVRVGTGAYTAAGTTVDADVPDGALAIGRVRQQIKEGWSDRNINFKGGKK</sequence>
<evidence type="ECO:0000256" key="1">
    <source>
        <dbReference type="ARBA" id="ARBA00004496"/>
    </source>
</evidence>
<evidence type="ECO:0000256" key="17">
    <source>
        <dbReference type="ARBA" id="ARBA00049628"/>
    </source>
</evidence>
<dbReference type="Gene3D" id="3.90.550.10">
    <property type="entry name" value="Spore Coat Polysaccharide Biosynthesis Protein SpsA, Chain A"/>
    <property type="match status" value="1"/>
</dbReference>
<feature type="domain" description="MobA-like NTP transferase" evidence="19">
    <location>
        <begin position="10"/>
        <end position="133"/>
    </location>
</feature>
<dbReference type="HAMAP" id="MF_01631">
    <property type="entry name" value="GlmU"/>
    <property type="match status" value="1"/>
</dbReference>
<feature type="binding site" evidence="18">
    <location>
        <position position="335"/>
    </location>
    <ligand>
        <name>UDP-N-acetyl-alpha-D-glucosamine</name>
        <dbReference type="ChEBI" id="CHEBI:57705"/>
    </ligand>
</feature>
<evidence type="ECO:0000256" key="8">
    <source>
        <dbReference type="ARBA" id="ARBA00022737"/>
    </source>
</evidence>
<feature type="binding site" evidence="18">
    <location>
        <position position="230"/>
    </location>
    <ligand>
        <name>Mg(2+)</name>
        <dbReference type="ChEBI" id="CHEBI:18420"/>
    </ligand>
</feature>
<dbReference type="RefSeq" id="WP_256137267.1">
    <property type="nucleotide sequence ID" value="NZ_CABIWA010000005.1"/>
</dbReference>
<dbReference type="InterPro" id="IPR011004">
    <property type="entry name" value="Trimer_LpxA-like_sf"/>
</dbReference>
<dbReference type="InterPro" id="IPR025877">
    <property type="entry name" value="MobA-like_NTP_Trfase"/>
</dbReference>
<keyword evidence="8 18" id="KW-0677">Repeat</keyword>
<feature type="region of interest" description="N-acetyltransferase" evidence="18">
    <location>
        <begin position="254"/>
        <end position="463"/>
    </location>
</feature>
<dbReference type="SUPFAM" id="SSF51161">
    <property type="entry name" value="Trimeric LpxA-like enzymes"/>
    <property type="match status" value="1"/>
</dbReference>
<keyword evidence="10 18" id="KW-0133">Cell shape</keyword>
<dbReference type="PANTHER" id="PTHR43584">
    <property type="entry name" value="NUCLEOTIDYL TRANSFERASE"/>
    <property type="match status" value="1"/>
</dbReference>
<feature type="binding site" evidence="18">
    <location>
        <position position="157"/>
    </location>
    <ligand>
        <name>UDP-N-acetyl-alpha-D-glucosamine</name>
        <dbReference type="ChEBI" id="CHEBI:57705"/>
    </ligand>
</feature>
<dbReference type="GO" id="GO:0009245">
    <property type="term" value="P:lipid A biosynthetic process"/>
    <property type="evidence" value="ECO:0007669"/>
    <property type="project" value="UniProtKB-UniRule"/>
</dbReference>
<evidence type="ECO:0000256" key="9">
    <source>
        <dbReference type="ARBA" id="ARBA00022842"/>
    </source>
</evidence>
<comment type="subcellular location">
    <subcellularLocation>
        <location evidence="1 18">Cytoplasm</location>
    </subcellularLocation>
</comment>
<feature type="binding site" evidence="18">
    <location>
        <position position="230"/>
    </location>
    <ligand>
        <name>UDP-N-acetyl-alpha-D-glucosamine</name>
        <dbReference type="ChEBI" id="CHEBI:57705"/>
    </ligand>
</feature>